<evidence type="ECO:0000259" key="9">
    <source>
        <dbReference type="Pfam" id="PF10436"/>
    </source>
</evidence>
<reference evidence="10" key="1">
    <citation type="submission" date="2019-05" db="EMBL/GenBank/DDBJ databases">
        <title>Annotation for the trematode Paragonimus heterotremus.</title>
        <authorList>
            <person name="Choi Y.-J."/>
        </authorList>
    </citation>
    <scope>NUCLEOTIDE SEQUENCE</scope>
    <source>
        <strain evidence="10">LC</strain>
    </source>
</reference>
<evidence type="ECO:0000256" key="8">
    <source>
        <dbReference type="RuleBase" id="RU366032"/>
    </source>
</evidence>
<dbReference type="SUPFAM" id="SSF69012">
    <property type="entry name" value="alpha-ketoacid dehydrogenase kinase, N-terminal domain"/>
    <property type="match status" value="1"/>
</dbReference>
<evidence type="ECO:0000256" key="7">
    <source>
        <dbReference type="ARBA" id="ARBA00048201"/>
    </source>
</evidence>
<comment type="similarity">
    <text evidence="1 8">Belongs to the PDK/BCKDK protein kinase family.</text>
</comment>
<evidence type="ECO:0000313" key="10">
    <source>
        <dbReference type="EMBL" id="KAF5398966.1"/>
    </source>
</evidence>
<dbReference type="OrthoDB" id="241648at2759"/>
<dbReference type="AlphaFoldDB" id="A0A8J4SVC1"/>
<dbReference type="EC" id="2.7.11.-" evidence="8"/>
<organism evidence="10 11">
    <name type="scientific">Paragonimus heterotremus</name>
    <dbReference type="NCBI Taxonomy" id="100268"/>
    <lineage>
        <taxon>Eukaryota</taxon>
        <taxon>Metazoa</taxon>
        <taxon>Spiralia</taxon>
        <taxon>Lophotrochozoa</taxon>
        <taxon>Platyhelminthes</taxon>
        <taxon>Trematoda</taxon>
        <taxon>Digenea</taxon>
        <taxon>Plagiorchiida</taxon>
        <taxon>Troglotremata</taxon>
        <taxon>Troglotrematidae</taxon>
        <taxon>Paragonimus</taxon>
    </lineage>
</organism>
<comment type="catalytic activity">
    <reaction evidence="7">
        <text>L-seryl-[pyruvate dehydrogenase E1 alpha subunit] + ATP = O-phospho-L-seryl-[pyruvate dehydrogenase E1 alpha subunit] + ADP + H(+)</text>
        <dbReference type="Rhea" id="RHEA:23052"/>
        <dbReference type="Rhea" id="RHEA-COMP:13689"/>
        <dbReference type="Rhea" id="RHEA-COMP:13690"/>
        <dbReference type="ChEBI" id="CHEBI:15378"/>
        <dbReference type="ChEBI" id="CHEBI:29999"/>
        <dbReference type="ChEBI" id="CHEBI:30616"/>
        <dbReference type="ChEBI" id="CHEBI:83421"/>
        <dbReference type="ChEBI" id="CHEBI:456216"/>
        <dbReference type="EC" id="2.7.11.2"/>
    </reaction>
</comment>
<dbReference type="InterPro" id="IPR036784">
    <property type="entry name" value="AK/P_DHK_N_sf"/>
</dbReference>
<dbReference type="InterPro" id="IPR039028">
    <property type="entry name" value="BCKD/PDK"/>
</dbReference>
<comment type="caution">
    <text evidence="10">The sequence shown here is derived from an EMBL/GenBank/DDBJ whole genome shotgun (WGS) entry which is preliminary data.</text>
</comment>
<dbReference type="InterPro" id="IPR036890">
    <property type="entry name" value="HATPase_C_sf"/>
</dbReference>
<evidence type="ECO:0000256" key="1">
    <source>
        <dbReference type="ARBA" id="ARBA00006155"/>
    </source>
</evidence>
<dbReference type="SUPFAM" id="SSF55874">
    <property type="entry name" value="ATPase domain of HSP90 chaperone/DNA topoisomerase II/histidine kinase"/>
    <property type="match status" value="1"/>
</dbReference>
<accession>A0A8J4SVC1</accession>
<sequence length="468" mass="52768">MKLDRFGEFIGKAAQKFEPYSVYRPTPLNLKSLVQFGKTAAASKSFAFLKKELPIRIASMLKEVRCLPGNFLRTNAVLQIAQMYDDMFETLLKYEKCSPDRPSVISEFTDDLQTIIQRNSDVVALMAMGIKEMKERQGFSSDEEKWLDYFLDRFYISRIGIRTLMTQHTLLYGPVLRETESHVGCIDPECSPLRLAVTAYSYARLICSRVYGRSPGCNIHVLDCVSSKVCSTREFFVSVDDNGQPSESCELFDQLPSCAGLRVHGSDVTFCYIPGHLFHALFELYKNAMRAVVERWVGESHLPELQMVICLAPEDLTIKLCDRGGGMARHIADQAFKYTFTTATHLTPSVDISCSPDGTIHETLRSGQTELNTDPENATYSPLAGRGHGLPLSRLYTRYLSGDLRLISVEGYGTTSFIHLKRLPEAANELLPIFSRTSRAVYEHHEVDCDWITGNGFNRSAHFVYPSH</sequence>
<dbReference type="GO" id="GO:0010906">
    <property type="term" value="P:regulation of glucose metabolic process"/>
    <property type="evidence" value="ECO:0007669"/>
    <property type="project" value="TreeGrafter"/>
</dbReference>
<keyword evidence="4 8" id="KW-0418">Kinase</keyword>
<dbReference type="Gene3D" id="1.20.140.20">
    <property type="entry name" value="Alpha-ketoacid/pyruvate dehydrogenase kinase, N-terminal domain"/>
    <property type="match status" value="1"/>
</dbReference>
<feature type="domain" description="Branched-chain alpha-ketoacid dehydrogenase kinase/Pyruvate dehydrogenase kinase N-terminal" evidence="9">
    <location>
        <begin position="27"/>
        <end position="187"/>
    </location>
</feature>
<name>A0A8J4SVC1_9TREM</name>
<evidence type="ECO:0000256" key="4">
    <source>
        <dbReference type="ARBA" id="ARBA00022777"/>
    </source>
</evidence>
<keyword evidence="6 8" id="KW-0496">Mitochondrion</keyword>
<gene>
    <name evidence="10" type="ORF">PHET_07836</name>
</gene>
<evidence type="ECO:0000256" key="6">
    <source>
        <dbReference type="ARBA" id="ARBA00023128"/>
    </source>
</evidence>
<dbReference type="InterPro" id="IPR018955">
    <property type="entry name" value="BCDHK/PDK_N"/>
</dbReference>
<comment type="subcellular location">
    <subcellularLocation>
        <location evidence="8">Mitochondrion matrix</location>
    </subcellularLocation>
</comment>
<dbReference type="Proteomes" id="UP000748531">
    <property type="component" value="Unassembled WGS sequence"/>
</dbReference>
<dbReference type="Pfam" id="PF10436">
    <property type="entry name" value="BCDHK_Adom3"/>
    <property type="match status" value="1"/>
</dbReference>
<evidence type="ECO:0000313" key="11">
    <source>
        <dbReference type="Proteomes" id="UP000748531"/>
    </source>
</evidence>
<keyword evidence="11" id="KW-1185">Reference proteome</keyword>
<evidence type="ECO:0000256" key="3">
    <source>
        <dbReference type="ARBA" id="ARBA00022741"/>
    </source>
</evidence>
<proteinExistence type="inferred from homology"/>
<dbReference type="PANTHER" id="PTHR11947:SF3">
    <property type="entry name" value="[PYRUVATE DEHYDROGENASE (ACETYL-TRANSFERRING)] KINASE, MITOCHONDRIAL"/>
    <property type="match status" value="1"/>
</dbReference>
<keyword evidence="3 8" id="KW-0547">Nucleotide-binding</keyword>
<dbReference type="PANTHER" id="PTHR11947">
    <property type="entry name" value="PYRUVATE DEHYDROGENASE KINASE"/>
    <property type="match status" value="1"/>
</dbReference>
<dbReference type="GO" id="GO:0004740">
    <property type="term" value="F:pyruvate dehydrogenase (acetyl-transferring) kinase activity"/>
    <property type="evidence" value="ECO:0007669"/>
    <property type="project" value="UniProtKB-EC"/>
</dbReference>
<keyword evidence="2 8" id="KW-0808">Transferase</keyword>
<keyword evidence="5 8" id="KW-0067">ATP-binding</keyword>
<dbReference type="GO" id="GO:0005759">
    <property type="term" value="C:mitochondrial matrix"/>
    <property type="evidence" value="ECO:0007669"/>
    <property type="project" value="UniProtKB-SubCell"/>
</dbReference>
<evidence type="ECO:0000256" key="5">
    <source>
        <dbReference type="ARBA" id="ARBA00022840"/>
    </source>
</evidence>
<dbReference type="GO" id="GO:0005524">
    <property type="term" value="F:ATP binding"/>
    <property type="evidence" value="ECO:0007669"/>
    <property type="project" value="UniProtKB-UniRule"/>
</dbReference>
<dbReference type="EMBL" id="LUCH01004477">
    <property type="protein sequence ID" value="KAF5398966.1"/>
    <property type="molecule type" value="Genomic_DNA"/>
</dbReference>
<dbReference type="Gene3D" id="3.30.565.10">
    <property type="entry name" value="Histidine kinase-like ATPase, C-terminal domain"/>
    <property type="match status" value="1"/>
</dbReference>
<protein>
    <recommendedName>
        <fullName evidence="8">Protein-serine/threonine kinase</fullName>
        <ecNumber evidence="8">2.7.11.-</ecNumber>
    </recommendedName>
</protein>
<evidence type="ECO:0000256" key="2">
    <source>
        <dbReference type="ARBA" id="ARBA00022679"/>
    </source>
</evidence>